<dbReference type="GO" id="GO:0008422">
    <property type="term" value="F:beta-glucosidase activity"/>
    <property type="evidence" value="ECO:0007669"/>
    <property type="project" value="TreeGrafter"/>
</dbReference>
<evidence type="ECO:0000313" key="11">
    <source>
        <dbReference type="Proteomes" id="UP000278398"/>
    </source>
</evidence>
<comment type="caution">
    <text evidence="10">The sequence shown here is derived from an EMBL/GenBank/DDBJ whole genome shotgun (WGS) entry which is preliminary data.</text>
</comment>
<keyword evidence="5 7" id="KW-0326">Glycosidase</keyword>
<organism evidence="10 11">
    <name type="scientific">Aquibium carbonis</name>
    <dbReference type="NCBI Taxonomy" id="2495581"/>
    <lineage>
        <taxon>Bacteria</taxon>
        <taxon>Pseudomonadati</taxon>
        <taxon>Pseudomonadota</taxon>
        <taxon>Alphaproteobacteria</taxon>
        <taxon>Hyphomicrobiales</taxon>
        <taxon>Phyllobacteriaceae</taxon>
        <taxon>Aquibium</taxon>
    </lineage>
</organism>
<proteinExistence type="inferred from homology"/>
<evidence type="ECO:0000256" key="2">
    <source>
        <dbReference type="ARBA" id="ARBA00022801"/>
    </source>
</evidence>
<dbReference type="PANTHER" id="PTHR31297">
    <property type="entry name" value="GLUCAN ENDO-1,6-BETA-GLUCOSIDASE B"/>
    <property type="match status" value="1"/>
</dbReference>
<gene>
    <name evidence="10" type="ORF">EJC49_00430</name>
</gene>
<dbReference type="GO" id="GO:0009986">
    <property type="term" value="C:cell surface"/>
    <property type="evidence" value="ECO:0007669"/>
    <property type="project" value="TreeGrafter"/>
</dbReference>
<evidence type="ECO:0000256" key="6">
    <source>
        <dbReference type="ARBA" id="ARBA00023326"/>
    </source>
</evidence>
<keyword evidence="8" id="KW-0732">Signal</keyword>
<dbReference type="Pfam" id="PF00150">
    <property type="entry name" value="Cellulase"/>
    <property type="match status" value="1"/>
</dbReference>
<protein>
    <submittedName>
        <fullName evidence="10">Glycosyl hydrolase</fullName>
    </submittedName>
</protein>
<dbReference type="InterPro" id="IPR001547">
    <property type="entry name" value="Glyco_hydro_5"/>
</dbReference>
<evidence type="ECO:0000256" key="8">
    <source>
        <dbReference type="SAM" id="SignalP"/>
    </source>
</evidence>
<dbReference type="GO" id="GO:0030245">
    <property type="term" value="P:cellulose catabolic process"/>
    <property type="evidence" value="ECO:0007669"/>
    <property type="project" value="UniProtKB-KW"/>
</dbReference>
<keyword evidence="4" id="KW-0119">Carbohydrate metabolism</keyword>
<evidence type="ECO:0000259" key="9">
    <source>
        <dbReference type="Pfam" id="PF00150"/>
    </source>
</evidence>
<evidence type="ECO:0000256" key="7">
    <source>
        <dbReference type="RuleBase" id="RU361153"/>
    </source>
</evidence>
<evidence type="ECO:0000256" key="3">
    <source>
        <dbReference type="ARBA" id="ARBA00023001"/>
    </source>
</evidence>
<evidence type="ECO:0000256" key="4">
    <source>
        <dbReference type="ARBA" id="ARBA00023277"/>
    </source>
</evidence>
<comment type="similarity">
    <text evidence="1 7">Belongs to the glycosyl hydrolase 5 (cellulase A) family.</text>
</comment>
<keyword evidence="2 7" id="KW-0378">Hydrolase</keyword>
<keyword evidence="6" id="KW-0624">Polysaccharide degradation</keyword>
<keyword evidence="3" id="KW-0136">Cellulose degradation</keyword>
<reference evidence="10 11" key="1">
    <citation type="submission" date="2018-12" db="EMBL/GenBank/DDBJ databases">
        <title>Mesorhizobium carbonis sp. nov., isolated from coal mine water.</title>
        <authorList>
            <person name="Xin W."/>
            <person name="Xu Z."/>
            <person name="Xiang F."/>
            <person name="Zhang J."/>
            <person name="Xi L."/>
            <person name="Liu J."/>
        </authorList>
    </citation>
    <scope>NUCLEOTIDE SEQUENCE [LARGE SCALE GENOMIC DNA]</scope>
    <source>
        <strain evidence="10 11">B2.3</strain>
    </source>
</reference>
<dbReference type="GO" id="GO:0005576">
    <property type="term" value="C:extracellular region"/>
    <property type="evidence" value="ECO:0007669"/>
    <property type="project" value="TreeGrafter"/>
</dbReference>
<dbReference type="OrthoDB" id="9800955at2"/>
<dbReference type="EMBL" id="RWKW01000002">
    <property type="protein sequence ID" value="RST88203.1"/>
    <property type="molecule type" value="Genomic_DNA"/>
</dbReference>
<dbReference type="Gene3D" id="3.20.20.80">
    <property type="entry name" value="Glycosidases"/>
    <property type="match status" value="1"/>
</dbReference>
<evidence type="ECO:0000256" key="5">
    <source>
        <dbReference type="ARBA" id="ARBA00023295"/>
    </source>
</evidence>
<dbReference type="Proteomes" id="UP000278398">
    <property type="component" value="Unassembled WGS sequence"/>
</dbReference>
<feature type="chain" id="PRO_5018785400" evidence="8">
    <location>
        <begin position="32"/>
        <end position="421"/>
    </location>
</feature>
<feature type="signal peptide" evidence="8">
    <location>
        <begin position="1"/>
        <end position="31"/>
    </location>
</feature>
<dbReference type="RefSeq" id="WP_126697478.1">
    <property type="nucleotide sequence ID" value="NZ_RWKW01000002.1"/>
</dbReference>
<feature type="domain" description="Glycoside hydrolase family 5" evidence="9">
    <location>
        <begin position="73"/>
        <end position="393"/>
    </location>
</feature>
<dbReference type="PANTHER" id="PTHR31297:SF41">
    <property type="entry name" value="ENDOGLUCANASE, PUTATIVE (AFU_ORTHOLOGUE AFUA_5G01830)-RELATED"/>
    <property type="match status" value="1"/>
</dbReference>
<dbReference type="InterPro" id="IPR017853">
    <property type="entry name" value="GH"/>
</dbReference>
<dbReference type="InterPro" id="IPR050386">
    <property type="entry name" value="Glycosyl_hydrolase_5"/>
</dbReference>
<accession>A0A3R9ZUR4</accession>
<evidence type="ECO:0000256" key="1">
    <source>
        <dbReference type="ARBA" id="ARBA00005641"/>
    </source>
</evidence>
<dbReference type="SUPFAM" id="SSF51445">
    <property type="entry name" value="(Trans)glycosidases"/>
    <property type="match status" value="1"/>
</dbReference>
<name>A0A3R9ZUR4_9HYPH</name>
<dbReference type="AlphaFoldDB" id="A0A3R9ZUR4"/>
<evidence type="ECO:0000313" key="10">
    <source>
        <dbReference type="EMBL" id="RST88203.1"/>
    </source>
</evidence>
<sequence length="421" mass="46871">MAFRPASIKARLCRVLLLAAMTLAAVLPVHAATFEARRGLNLDIWVTWPDESRWGEEEALLPYPEWRRTLDGAGLAKLKADGFDFLRMPVDPSPFLSQASARLHDRLYDEVLEAARMVNRAGLKVIVDLHLFPAGSNRSIGMGQVMDDPALFDRYLEFVRRMATTLRREDPAMLALELMNEPVIDCEPGESLWPERLRRLHAAARAAATRLTLVLSGGCWGSAEGLARLDPRGVPDDNLLWSFHSYAPFLLTHQGATWAGDFIPHVTGLPFPLHEASKAERDAALEKIRAAIRSNAPLLRRAGLLAYLDEQVATIDTAQKLDAVMGEPFRIAAEWADRHGIDPRDLLLGEFGMIRQEWNNAFVMPAKSRAAYYRAMIRLAESHGFSWSIWGYGGAFGVVEEFDGRPAEGDVLEVVRGLPTP</sequence>
<keyword evidence="11" id="KW-1185">Reference proteome</keyword>